<organism evidence="2 3">
    <name type="scientific">Fragilariopsis cylindrus CCMP1102</name>
    <dbReference type="NCBI Taxonomy" id="635003"/>
    <lineage>
        <taxon>Eukaryota</taxon>
        <taxon>Sar</taxon>
        <taxon>Stramenopiles</taxon>
        <taxon>Ochrophyta</taxon>
        <taxon>Bacillariophyta</taxon>
        <taxon>Bacillariophyceae</taxon>
        <taxon>Bacillariophycidae</taxon>
        <taxon>Bacillariales</taxon>
        <taxon>Bacillariaceae</taxon>
        <taxon>Fragilariopsis</taxon>
    </lineage>
</organism>
<dbReference type="KEGG" id="fcy:FRACYDRAFT_245040"/>
<feature type="region of interest" description="Disordered" evidence="1">
    <location>
        <begin position="858"/>
        <end position="889"/>
    </location>
</feature>
<dbReference type="PANTHER" id="PTHR22731:SF3">
    <property type="entry name" value="RIBONUCLEASES P_MRP PROTEIN SUBUNIT POP1"/>
    <property type="match status" value="1"/>
</dbReference>
<feature type="region of interest" description="Disordered" evidence="1">
    <location>
        <begin position="602"/>
        <end position="638"/>
    </location>
</feature>
<gene>
    <name evidence="2" type="ORF">FRACYDRAFT_245040</name>
</gene>
<evidence type="ECO:0000313" key="2">
    <source>
        <dbReference type="EMBL" id="OEU11917.1"/>
    </source>
</evidence>
<feature type="compositionally biased region" description="Low complexity" evidence="1">
    <location>
        <begin position="602"/>
        <end position="613"/>
    </location>
</feature>
<dbReference type="InParanoid" id="A0A1E7F1B8"/>
<dbReference type="Proteomes" id="UP000095751">
    <property type="component" value="Unassembled WGS sequence"/>
</dbReference>
<keyword evidence="3" id="KW-1185">Reference proteome</keyword>
<feature type="compositionally biased region" description="Basic residues" evidence="1">
    <location>
        <begin position="687"/>
        <end position="699"/>
    </location>
</feature>
<sequence>MSSDDQKRRRLVAKQKRDNNNYNAEQEQQYDFLDSTSTVAVSTFSSRRLPEIKKLYYDNNSNNNSSNVNNVIINESNNSLLSGGGKVSSRHLRRRTTAHSKSKRHYHRYPRGGIGQDQRQDQQQDQDQEQQSKLGGTSTITITRKSRRKKQSILCNERHSWLLDGNDNDDDAAGDVEVKVKQKWLLTHLWHVKRFHTLSLSNFGGWTGIPLIHTNRGSRAAIRLSQDCQISSSSVLIRDITWEVAQPIIFYATTITKKQEQQQQHLSTISSMMNIQHYLGRKICPDLLLVGKDKEEAITSKMFCNGSLSIEGIMYGVDTFPHNAIGPISSRRLPLPLLPIIDDNDNTNNNTQTIPIEIRCHPSIHNEVIQTMNELILQKTNSSTAVDNDKNSPPSLQLSWKKMKMDSNSNSSAIKDVNNNNNNPSLSIPIPSIPKICFRLYGIASTDILIQILLLCSNNGSNGSSNSTTSIRSSSLSKVDDHNSNNGRNNNDRNCNSLMLIYRSPRLLDCSANRAISGWEIYCYDPKFAKELWFTLVTYDNHKNAINNHNRDNHENIHQQEHKQQQQPQKQQRSSNNNNPNIRSIRIRGCCAIGLIEETTTISSSSSSNTSKSADANDDEDEDGVAPPSPNTIDEEEIGFSTTDCNIVTVRGSFGQPFINVVEGCCGRYDNNINILSKKSTQTTTRQRQRQRRHRRKVHPPNNVIVTPPMSRNDKISLNGMCQQLHNSLSLPAILLVHIRLLDKGTLQPGMQIIAATATATATATVSPFLLGTITAGSFSVSRGICHGIGVIGASRLLQYVTQVTRTTDINNNDDGNKKRKRITNNSSKMTASYGRVVRLANGSQSLQLLVRVVAKKKKKNQQQQQHYSDERSTGESVDDNDDETSYDYENNVYSYNEACISLLT</sequence>
<dbReference type="AlphaFoldDB" id="A0A1E7F1B8"/>
<dbReference type="PANTHER" id="PTHR22731">
    <property type="entry name" value="RIBONUCLEASES P/MRP PROTEIN SUBUNIT POP1"/>
    <property type="match status" value="1"/>
</dbReference>
<name>A0A1E7F1B8_9STRA</name>
<dbReference type="EMBL" id="KV784366">
    <property type="protein sequence ID" value="OEU11917.1"/>
    <property type="molecule type" value="Genomic_DNA"/>
</dbReference>
<feature type="compositionally biased region" description="Low complexity" evidence="1">
    <location>
        <begin position="565"/>
        <end position="582"/>
    </location>
</feature>
<dbReference type="InterPro" id="IPR039182">
    <property type="entry name" value="Pop1"/>
</dbReference>
<dbReference type="GO" id="GO:0001682">
    <property type="term" value="P:tRNA 5'-leader removal"/>
    <property type="evidence" value="ECO:0007669"/>
    <property type="project" value="InterPro"/>
</dbReference>
<feature type="region of interest" description="Disordered" evidence="1">
    <location>
        <begin position="80"/>
        <end position="145"/>
    </location>
</feature>
<feature type="compositionally biased region" description="Basic residues" evidence="1">
    <location>
        <begin position="88"/>
        <end position="110"/>
    </location>
</feature>
<protein>
    <submittedName>
        <fullName evidence="2">Uncharacterized protein</fullName>
    </submittedName>
</protein>
<dbReference type="GO" id="GO:0000172">
    <property type="term" value="C:ribonuclease MRP complex"/>
    <property type="evidence" value="ECO:0007669"/>
    <property type="project" value="InterPro"/>
</dbReference>
<feature type="region of interest" description="Disordered" evidence="1">
    <location>
        <begin position="808"/>
        <end position="828"/>
    </location>
</feature>
<feature type="region of interest" description="Disordered" evidence="1">
    <location>
        <begin position="557"/>
        <end position="582"/>
    </location>
</feature>
<evidence type="ECO:0000313" key="3">
    <source>
        <dbReference type="Proteomes" id="UP000095751"/>
    </source>
</evidence>
<accession>A0A1E7F1B8</accession>
<dbReference type="GO" id="GO:0005655">
    <property type="term" value="C:nucleolar ribonuclease P complex"/>
    <property type="evidence" value="ECO:0007669"/>
    <property type="project" value="InterPro"/>
</dbReference>
<feature type="region of interest" description="Disordered" evidence="1">
    <location>
        <begin position="1"/>
        <end position="26"/>
    </location>
</feature>
<proteinExistence type="predicted"/>
<reference evidence="2 3" key="1">
    <citation type="submission" date="2016-09" db="EMBL/GenBank/DDBJ databases">
        <title>Extensive genetic diversity and differential bi-allelic expression allows diatom success in the polar Southern Ocean.</title>
        <authorList>
            <consortium name="DOE Joint Genome Institute"/>
            <person name="Mock T."/>
            <person name="Otillar R.P."/>
            <person name="Strauss J."/>
            <person name="Dupont C."/>
            <person name="Frickenhaus S."/>
            <person name="Maumus F."/>
            <person name="Mcmullan M."/>
            <person name="Sanges R."/>
            <person name="Schmutz J."/>
            <person name="Toseland A."/>
            <person name="Valas R."/>
            <person name="Veluchamy A."/>
            <person name="Ward B.J."/>
            <person name="Allen A."/>
            <person name="Barry K."/>
            <person name="Falciatore A."/>
            <person name="Ferrante M."/>
            <person name="Fortunato A.E."/>
            <person name="Gloeckner G."/>
            <person name="Gruber A."/>
            <person name="Hipkin R."/>
            <person name="Janech M."/>
            <person name="Kroth P."/>
            <person name="Leese F."/>
            <person name="Lindquist E."/>
            <person name="Lyon B.R."/>
            <person name="Martin J."/>
            <person name="Mayer C."/>
            <person name="Parker M."/>
            <person name="Quesneville H."/>
            <person name="Raymond J."/>
            <person name="Uhlig C."/>
            <person name="Valentin K.U."/>
            <person name="Worden A.Z."/>
            <person name="Armbrust E.V."/>
            <person name="Bowler C."/>
            <person name="Green B."/>
            <person name="Moulton V."/>
            <person name="Van Oosterhout C."/>
            <person name="Grigoriev I."/>
        </authorList>
    </citation>
    <scope>NUCLEOTIDE SEQUENCE [LARGE SCALE GENOMIC DNA]</scope>
    <source>
        <strain evidence="2 3">CCMP1102</strain>
    </source>
</reference>
<feature type="compositionally biased region" description="Low complexity" evidence="1">
    <location>
        <begin position="461"/>
        <end position="477"/>
    </location>
</feature>
<feature type="compositionally biased region" description="Low complexity" evidence="1">
    <location>
        <begin position="121"/>
        <end position="131"/>
    </location>
</feature>
<dbReference type="OrthoDB" id="442863at2759"/>
<feature type="compositionally biased region" description="Low complexity" evidence="1">
    <location>
        <begin position="484"/>
        <end position="495"/>
    </location>
</feature>
<evidence type="ECO:0000256" key="1">
    <source>
        <dbReference type="SAM" id="MobiDB-lite"/>
    </source>
</evidence>
<feature type="region of interest" description="Disordered" evidence="1">
    <location>
        <begin position="679"/>
        <end position="710"/>
    </location>
</feature>
<feature type="compositionally biased region" description="Acidic residues" evidence="1">
    <location>
        <begin position="877"/>
        <end position="887"/>
    </location>
</feature>
<feature type="region of interest" description="Disordered" evidence="1">
    <location>
        <begin position="461"/>
        <end position="495"/>
    </location>
</feature>